<proteinExistence type="predicted"/>
<organism evidence="1 2">
    <name type="scientific">Vermiconidia calcicola</name>
    <dbReference type="NCBI Taxonomy" id="1690605"/>
    <lineage>
        <taxon>Eukaryota</taxon>
        <taxon>Fungi</taxon>
        <taxon>Dikarya</taxon>
        <taxon>Ascomycota</taxon>
        <taxon>Pezizomycotina</taxon>
        <taxon>Dothideomycetes</taxon>
        <taxon>Dothideomycetidae</taxon>
        <taxon>Mycosphaerellales</taxon>
        <taxon>Extremaceae</taxon>
        <taxon>Vermiconidia</taxon>
    </lineage>
</organism>
<name>A0ACC3N0U1_9PEZI</name>
<protein>
    <submittedName>
        <fullName evidence="1">Uncharacterized protein</fullName>
    </submittedName>
</protein>
<reference evidence="1" key="1">
    <citation type="submission" date="2023-07" db="EMBL/GenBank/DDBJ databases">
        <title>Black Yeasts Isolated from many extreme environments.</title>
        <authorList>
            <person name="Coleine C."/>
            <person name="Stajich J.E."/>
            <person name="Selbmann L."/>
        </authorList>
    </citation>
    <scope>NUCLEOTIDE SEQUENCE</scope>
    <source>
        <strain evidence="1">CCFEE 5714</strain>
    </source>
</reference>
<comment type="caution">
    <text evidence="1">The sequence shown here is derived from an EMBL/GenBank/DDBJ whole genome shotgun (WGS) entry which is preliminary data.</text>
</comment>
<keyword evidence="2" id="KW-1185">Reference proteome</keyword>
<evidence type="ECO:0000313" key="2">
    <source>
        <dbReference type="Proteomes" id="UP001281147"/>
    </source>
</evidence>
<dbReference type="Proteomes" id="UP001281147">
    <property type="component" value="Unassembled WGS sequence"/>
</dbReference>
<dbReference type="EMBL" id="JAUTXU010000114">
    <property type="protein sequence ID" value="KAK3707042.1"/>
    <property type="molecule type" value="Genomic_DNA"/>
</dbReference>
<gene>
    <name evidence="1" type="ORF">LTR37_012374</name>
</gene>
<evidence type="ECO:0000313" key="1">
    <source>
        <dbReference type="EMBL" id="KAK3707042.1"/>
    </source>
</evidence>
<accession>A0ACC3N0U1</accession>
<sequence length="124" mass="13888">MASIPSRATFAVLSFTQDSGLDTTSTPTAHHEAPVTHAWGPTHHSAHLPTATAAQVTLPNLDFYDPDPEWYAQPAIILLAWCFIVYSAMSFMFMFTCWSRGQLDWKLNLTCPHLHVQLTEEKEA</sequence>